<dbReference type="InterPro" id="IPR037069">
    <property type="entry name" value="AcylCoA_DH/ox_N_sf"/>
</dbReference>
<dbReference type="InterPro" id="IPR046373">
    <property type="entry name" value="Acyl-CoA_Oxase/DH_mid-dom_sf"/>
</dbReference>
<proteinExistence type="predicted"/>
<dbReference type="GO" id="GO:0003995">
    <property type="term" value="F:acyl-CoA dehydrogenase activity"/>
    <property type="evidence" value="ECO:0007669"/>
    <property type="project" value="TreeGrafter"/>
</dbReference>
<sequence length="210" mass="23021">MLKRTAREFFDNEFPLSMVRDAQSNNLGYSTDTFREIAKLGWLDLSYPVAYGGSGQSIQDYFVLLEEMGRSLFISPLISSNILCGNLIIDNGAEEFKGPLLKDLGNGSTVAALAYAENQTTIPTTLESKIIRNGKDLTLTGVKNAVPFGAIADYYIVGAVYQSEEVLALVNSSSNGIEKEQLPTVARFPRAKVKFNNVLVPEINIFPTKP</sequence>
<dbReference type="Gene3D" id="2.40.110.10">
    <property type="entry name" value="Butyryl-CoA Dehydrogenase, subunit A, domain 2"/>
    <property type="match status" value="1"/>
</dbReference>
<name>A0A382DR21_9ZZZZ</name>
<dbReference type="AlphaFoldDB" id="A0A382DR21"/>
<feature type="non-terminal residue" evidence="5">
    <location>
        <position position="210"/>
    </location>
</feature>
<accession>A0A382DR21</accession>
<protein>
    <recommendedName>
        <fullName evidence="4">Acyl-CoA dehydrogenase/oxidase N-terminal domain-containing protein</fullName>
    </recommendedName>
</protein>
<dbReference type="GO" id="GO:0050660">
    <property type="term" value="F:flavin adenine dinucleotide binding"/>
    <property type="evidence" value="ECO:0007669"/>
    <property type="project" value="InterPro"/>
</dbReference>
<evidence type="ECO:0000256" key="2">
    <source>
        <dbReference type="ARBA" id="ARBA00022827"/>
    </source>
</evidence>
<dbReference type="Gene3D" id="1.10.540.10">
    <property type="entry name" value="Acyl-CoA dehydrogenase/oxidase, N-terminal domain"/>
    <property type="match status" value="1"/>
</dbReference>
<feature type="domain" description="Acyl-CoA dehydrogenase/oxidase N-terminal" evidence="4">
    <location>
        <begin position="1"/>
        <end position="107"/>
    </location>
</feature>
<evidence type="ECO:0000256" key="1">
    <source>
        <dbReference type="ARBA" id="ARBA00022630"/>
    </source>
</evidence>
<gene>
    <name evidence="5" type="ORF">METZ01_LOCUS193764</name>
</gene>
<organism evidence="5">
    <name type="scientific">marine metagenome</name>
    <dbReference type="NCBI Taxonomy" id="408172"/>
    <lineage>
        <taxon>unclassified sequences</taxon>
        <taxon>metagenomes</taxon>
        <taxon>ecological metagenomes</taxon>
    </lineage>
</organism>
<keyword evidence="3" id="KW-0560">Oxidoreductase</keyword>
<dbReference type="InterPro" id="IPR013786">
    <property type="entry name" value="AcylCoA_DH/ox_N"/>
</dbReference>
<dbReference type="EMBL" id="UINC01040685">
    <property type="protein sequence ID" value="SVB40910.1"/>
    <property type="molecule type" value="Genomic_DNA"/>
</dbReference>
<evidence type="ECO:0000256" key="3">
    <source>
        <dbReference type="ARBA" id="ARBA00023002"/>
    </source>
</evidence>
<evidence type="ECO:0000259" key="4">
    <source>
        <dbReference type="Pfam" id="PF02771"/>
    </source>
</evidence>
<dbReference type="PANTHER" id="PTHR43884">
    <property type="entry name" value="ACYL-COA DEHYDROGENASE"/>
    <property type="match status" value="1"/>
</dbReference>
<dbReference type="SUPFAM" id="SSF56645">
    <property type="entry name" value="Acyl-CoA dehydrogenase NM domain-like"/>
    <property type="match status" value="1"/>
</dbReference>
<dbReference type="PANTHER" id="PTHR43884:SF20">
    <property type="entry name" value="ACYL-COA DEHYDROGENASE FADE28"/>
    <property type="match status" value="1"/>
</dbReference>
<evidence type="ECO:0000313" key="5">
    <source>
        <dbReference type="EMBL" id="SVB40910.1"/>
    </source>
</evidence>
<dbReference type="InterPro" id="IPR009100">
    <property type="entry name" value="AcylCoA_DH/oxidase_NM_dom_sf"/>
</dbReference>
<keyword evidence="2" id="KW-0274">FAD</keyword>
<keyword evidence="1" id="KW-0285">Flavoprotein</keyword>
<reference evidence="5" key="1">
    <citation type="submission" date="2018-05" db="EMBL/GenBank/DDBJ databases">
        <authorList>
            <person name="Lanie J.A."/>
            <person name="Ng W.-L."/>
            <person name="Kazmierczak K.M."/>
            <person name="Andrzejewski T.M."/>
            <person name="Davidsen T.M."/>
            <person name="Wayne K.J."/>
            <person name="Tettelin H."/>
            <person name="Glass J.I."/>
            <person name="Rusch D."/>
            <person name="Podicherti R."/>
            <person name="Tsui H.-C.T."/>
            <person name="Winkler M.E."/>
        </authorList>
    </citation>
    <scope>NUCLEOTIDE SEQUENCE</scope>
</reference>
<dbReference type="Pfam" id="PF02771">
    <property type="entry name" value="Acyl-CoA_dh_N"/>
    <property type="match status" value="1"/>
</dbReference>